<feature type="region of interest" description="Disordered" evidence="2">
    <location>
        <begin position="1"/>
        <end position="22"/>
    </location>
</feature>
<reference evidence="3 4" key="1">
    <citation type="submission" date="2016-01" db="EMBL/GenBank/DDBJ databases">
        <title>Genome sequence of Oerskovia enterophila VJag, an agar and cellulose degrading bacterium.</title>
        <authorList>
            <person name="Poehlein A."/>
            <person name="Jag V."/>
            <person name="Bengelsdorf F."/>
            <person name="Duerre P."/>
            <person name="Daniel R."/>
        </authorList>
    </citation>
    <scope>NUCLEOTIDE SEQUENCE [LARGE SCALE GENOMIC DNA]</scope>
    <source>
        <strain evidence="3 4">VJag</strain>
    </source>
</reference>
<dbReference type="Proteomes" id="UP000076447">
    <property type="component" value="Unassembled WGS sequence"/>
</dbReference>
<dbReference type="InterPro" id="IPR036388">
    <property type="entry name" value="WH-like_DNA-bd_sf"/>
</dbReference>
<dbReference type="Gene3D" id="3.30.420.40">
    <property type="match status" value="2"/>
</dbReference>
<evidence type="ECO:0000313" key="3">
    <source>
        <dbReference type="EMBL" id="KZM34641.1"/>
    </source>
</evidence>
<evidence type="ECO:0000313" key="4">
    <source>
        <dbReference type="Proteomes" id="UP000076447"/>
    </source>
</evidence>
<dbReference type="EMBL" id="LRIE01000078">
    <property type="protein sequence ID" value="KZM34641.1"/>
    <property type="molecule type" value="Genomic_DNA"/>
</dbReference>
<comment type="caution">
    <text evidence="3">The sequence shown here is derived from an EMBL/GenBank/DDBJ whole genome shotgun (WGS) entry which is preliminary data.</text>
</comment>
<sequence length="435" mass="45326">MNRDESSTSVRTPTRGRSTAARQHTLREYNLALVSQAIFDATTPRSRADIAGSTGLTRATVSVLVDQLIEARLVRELPPATPLRAGRPAVPLTPAERTVVGLGLEVNVDYLGGTVLDLTGQVVAQEVVPGDLHGSDPAEVLGRLGALARRLVEEVEAQDMQVAGARLALPGLVDARAGRLQVAPNLGWSSFLPVPLLGLPERLPVQIANEANLAGLAQLVAPALPGEGDPRAGSTIARTPHPGPDDVAPPVPSSFLYVSGEVGIGSAIVIDRELFLGNRGWSGEIGHVVVDPHGPRCLCGATGCLEQYAGKDAMLRAAGIPLDAPVERFLDALEEGAPSALDAAASAGTALGRALANFVNLIDIETVLLGGIYTDLLPHLREPLTAELTTRVLASPWTELDLRPALVAGHAAMIGGARTVLRDVVASPSAWTTSD</sequence>
<dbReference type="PANTHER" id="PTHR18964:SF149">
    <property type="entry name" value="BIFUNCTIONAL UDP-N-ACETYLGLUCOSAMINE 2-EPIMERASE_N-ACETYLMANNOSAMINE KINASE"/>
    <property type="match status" value="1"/>
</dbReference>
<comment type="similarity">
    <text evidence="1">Belongs to the ROK (NagC/XylR) family.</text>
</comment>
<dbReference type="InterPro" id="IPR036390">
    <property type="entry name" value="WH_DNA-bd_sf"/>
</dbReference>
<protein>
    <submittedName>
        <fullName evidence="3">N-acetylglucosamine repressor</fullName>
    </submittedName>
</protein>
<dbReference type="PANTHER" id="PTHR18964">
    <property type="entry name" value="ROK (REPRESSOR, ORF, KINASE) FAMILY"/>
    <property type="match status" value="1"/>
</dbReference>
<accession>A0A163QXK0</accession>
<feature type="compositionally biased region" description="Polar residues" evidence="2">
    <location>
        <begin position="7"/>
        <end position="22"/>
    </location>
</feature>
<dbReference type="OrthoDB" id="5174513at2"/>
<dbReference type="InterPro" id="IPR000600">
    <property type="entry name" value="ROK"/>
</dbReference>
<dbReference type="PATRIC" id="fig|43678.3.peg.2800"/>
<dbReference type="SUPFAM" id="SSF53067">
    <property type="entry name" value="Actin-like ATPase domain"/>
    <property type="match status" value="2"/>
</dbReference>
<evidence type="ECO:0000256" key="2">
    <source>
        <dbReference type="SAM" id="MobiDB-lite"/>
    </source>
</evidence>
<dbReference type="STRING" id="43678.OJAG_26760"/>
<dbReference type="RefSeq" id="WP_068709107.1">
    <property type="nucleotide sequence ID" value="NZ_LRIE01000078.1"/>
</dbReference>
<proteinExistence type="inferred from homology"/>
<name>A0A163QXK0_9CELL</name>
<organism evidence="3 4">
    <name type="scientific">Oerskovia enterophila</name>
    <dbReference type="NCBI Taxonomy" id="43678"/>
    <lineage>
        <taxon>Bacteria</taxon>
        <taxon>Bacillati</taxon>
        <taxon>Actinomycetota</taxon>
        <taxon>Actinomycetes</taxon>
        <taxon>Micrococcales</taxon>
        <taxon>Cellulomonadaceae</taxon>
        <taxon>Oerskovia</taxon>
    </lineage>
</organism>
<dbReference type="Gene3D" id="1.10.10.10">
    <property type="entry name" value="Winged helix-like DNA-binding domain superfamily/Winged helix DNA-binding domain"/>
    <property type="match status" value="1"/>
</dbReference>
<dbReference type="Pfam" id="PF00480">
    <property type="entry name" value="ROK"/>
    <property type="match status" value="1"/>
</dbReference>
<dbReference type="AlphaFoldDB" id="A0A163QXK0"/>
<gene>
    <name evidence="3" type="primary">nagC_3</name>
    <name evidence="3" type="ORF">OJAG_26760</name>
</gene>
<evidence type="ECO:0000256" key="1">
    <source>
        <dbReference type="ARBA" id="ARBA00006479"/>
    </source>
</evidence>
<dbReference type="SUPFAM" id="SSF46785">
    <property type="entry name" value="Winged helix' DNA-binding domain"/>
    <property type="match status" value="1"/>
</dbReference>
<dbReference type="CDD" id="cd24076">
    <property type="entry name" value="ASKHA_ATPase_ROK_BsXylR-like"/>
    <property type="match status" value="1"/>
</dbReference>
<dbReference type="InterPro" id="IPR043129">
    <property type="entry name" value="ATPase_NBD"/>
</dbReference>